<reference evidence="2 3" key="1">
    <citation type="journal article" date="2021" name="ISME J.">
        <title>Genomic evolution of the class Acidithiobacillia: deep-branching Proteobacteria living in extreme acidic conditions.</title>
        <authorList>
            <person name="Moya-Beltran A."/>
            <person name="Beard S."/>
            <person name="Rojas-Villalobos C."/>
            <person name="Issotta F."/>
            <person name="Gallardo Y."/>
            <person name="Ulloa R."/>
            <person name="Giaveno A."/>
            <person name="Degli Esposti M."/>
            <person name="Johnson D.B."/>
            <person name="Quatrini R."/>
        </authorList>
    </citation>
    <scope>NUCLEOTIDE SEQUENCE [LARGE SCALE GENOMIC DNA]</scope>
    <source>
        <strain evidence="2 3">RW2</strain>
    </source>
</reference>
<protein>
    <submittedName>
        <fullName evidence="2">Glycosyltransferase</fullName>
    </submittedName>
</protein>
<dbReference type="RefSeq" id="WP_215882814.1">
    <property type="nucleotide sequence ID" value="NZ_JAAOMP010000030.1"/>
</dbReference>
<sequence length="326" mass="38196">MVDVTVVLPVYNGFRKSEKYLTDAINSVLLQDYSSFELIIIDDGSTEDYTVLIDKYKNNEKVKFFRKENGGQSSARNYGAKLGSGKYLAFIDQDDVWYKNRLTETVRAFKANKNNNCVMVYSDLDRIDSKSRIVTKRFLREKKLGTHPKTQITCLLGDNGFILPGTMLVDRDQFLSLGGFNETLSGYEDDEISLRFFQCGELVFIEKPLIQWRIYQDSYSYSERMEKSFLNYFYILINEYPDDKYQGDYWVRDYIAPRFYYGWLHTFRMGLLKKNKNQAIRAKEGLNIVSNYLPLKKRIVSKTLAKLPYSVAKFIYATRIFIILKL</sequence>
<feature type="domain" description="Glycosyltransferase 2-like" evidence="1">
    <location>
        <begin position="5"/>
        <end position="134"/>
    </location>
</feature>
<dbReference type="EMBL" id="JAAOMP010000030">
    <property type="protein sequence ID" value="MBU2759068.1"/>
    <property type="molecule type" value="Genomic_DNA"/>
</dbReference>
<dbReference type="PANTHER" id="PTHR22916:SF3">
    <property type="entry name" value="UDP-GLCNAC:BETAGAL BETA-1,3-N-ACETYLGLUCOSAMINYLTRANSFERASE-LIKE PROTEIN 1"/>
    <property type="match status" value="1"/>
</dbReference>
<evidence type="ECO:0000313" key="3">
    <source>
        <dbReference type="Proteomes" id="UP000755654"/>
    </source>
</evidence>
<dbReference type="InterPro" id="IPR001173">
    <property type="entry name" value="Glyco_trans_2-like"/>
</dbReference>
<dbReference type="PANTHER" id="PTHR22916">
    <property type="entry name" value="GLYCOSYLTRANSFERASE"/>
    <property type="match status" value="1"/>
</dbReference>
<gene>
    <name evidence="2" type="ORF">HAP95_02585</name>
</gene>
<dbReference type="SUPFAM" id="SSF53448">
    <property type="entry name" value="Nucleotide-diphospho-sugar transferases"/>
    <property type="match status" value="1"/>
</dbReference>
<organism evidence="2 3">
    <name type="scientific">Acidithiobacillus sulfurivorans</name>
    <dbReference type="NCBI Taxonomy" id="1958756"/>
    <lineage>
        <taxon>Bacteria</taxon>
        <taxon>Pseudomonadati</taxon>
        <taxon>Pseudomonadota</taxon>
        <taxon>Acidithiobacillia</taxon>
        <taxon>Acidithiobacillales</taxon>
        <taxon>Acidithiobacillaceae</taxon>
        <taxon>Acidithiobacillus</taxon>
    </lineage>
</organism>
<proteinExistence type="predicted"/>
<name>A0ABS5ZV16_9PROT</name>
<dbReference type="InterPro" id="IPR029044">
    <property type="entry name" value="Nucleotide-diphossugar_trans"/>
</dbReference>
<dbReference type="Gene3D" id="3.90.550.10">
    <property type="entry name" value="Spore Coat Polysaccharide Biosynthesis Protein SpsA, Chain A"/>
    <property type="match status" value="1"/>
</dbReference>
<evidence type="ECO:0000259" key="1">
    <source>
        <dbReference type="Pfam" id="PF00535"/>
    </source>
</evidence>
<dbReference type="Pfam" id="PF00535">
    <property type="entry name" value="Glycos_transf_2"/>
    <property type="match status" value="1"/>
</dbReference>
<dbReference type="Proteomes" id="UP000755654">
    <property type="component" value="Unassembled WGS sequence"/>
</dbReference>
<comment type="caution">
    <text evidence="2">The sequence shown here is derived from an EMBL/GenBank/DDBJ whole genome shotgun (WGS) entry which is preliminary data.</text>
</comment>
<accession>A0ABS5ZV16</accession>
<evidence type="ECO:0000313" key="2">
    <source>
        <dbReference type="EMBL" id="MBU2759068.1"/>
    </source>
</evidence>
<keyword evidence="3" id="KW-1185">Reference proteome</keyword>